<feature type="transmembrane region" description="Helical" evidence="5">
    <location>
        <begin position="401"/>
        <end position="419"/>
    </location>
</feature>
<dbReference type="AlphaFoldDB" id="A0A486XRK7"/>
<evidence type="ECO:0000256" key="1">
    <source>
        <dbReference type="ARBA" id="ARBA00004141"/>
    </source>
</evidence>
<dbReference type="EMBL" id="CAAJGR010000118">
    <property type="protein sequence ID" value="VHO04919.1"/>
    <property type="molecule type" value="Genomic_DNA"/>
</dbReference>
<proteinExistence type="predicted"/>
<dbReference type="GO" id="GO:0016020">
    <property type="term" value="C:membrane"/>
    <property type="evidence" value="ECO:0007669"/>
    <property type="project" value="UniProtKB-SubCell"/>
</dbReference>
<feature type="transmembrane region" description="Helical" evidence="5">
    <location>
        <begin position="76"/>
        <end position="94"/>
    </location>
</feature>
<feature type="transmembrane region" description="Helical" evidence="5">
    <location>
        <begin position="170"/>
        <end position="188"/>
    </location>
</feature>
<dbReference type="InterPro" id="IPR007016">
    <property type="entry name" value="O-antigen_ligase-rel_domated"/>
</dbReference>
<dbReference type="NCBIfam" id="TIGR03097">
    <property type="entry name" value="PEP_O_lig_1"/>
    <property type="match status" value="1"/>
</dbReference>
<evidence type="ECO:0000256" key="2">
    <source>
        <dbReference type="ARBA" id="ARBA00022692"/>
    </source>
</evidence>
<keyword evidence="4 5" id="KW-0472">Membrane</keyword>
<feature type="transmembrane region" description="Helical" evidence="5">
    <location>
        <begin position="106"/>
        <end position="124"/>
    </location>
</feature>
<keyword evidence="3 5" id="KW-1133">Transmembrane helix</keyword>
<protein>
    <recommendedName>
        <fullName evidence="9">O-glycosylation ligase, exosortase A system-associated</fullName>
    </recommendedName>
</protein>
<organism evidence="8">
    <name type="scientific">Rheinheimera sp. BAL341</name>
    <dbReference type="NCBI Taxonomy" id="1708203"/>
    <lineage>
        <taxon>Bacteria</taxon>
        <taxon>Pseudomonadati</taxon>
        <taxon>Pseudomonadota</taxon>
        <taxon>Gammaproteobacteria</taxon>
        <taxon>Chromatiales</taxon>
        <taxon>Chromatiaceae</taxon>
        <taxon>Rheinheimera</taxon>
    </lineage>
</organism>
<evidence type="ECO:0008006" key="9">
    <source>
        <dbReference type="Google" id="ProtNLM"/>
    </source>
</evidence>
<keyword evidence="2 5" id="KW-0812">Transmembrane</keyword>
<evidence type="ECO:0000259" key="7">
    <source>
        <dbReference type="Pfam" id="PF19358"/>
    </source>
</evidence>
<feature type="transmembrane region" description="Helical" evidence="5">
    <location>
        <begin position="376"/>
        <end position="395"/>
    </location>
</feature>
<evidence type="ECO:0000256" key="5">
    <source>
        <dbReference type="SAM" id="Phobius"/>
    </source>
</evidence>
<comment type="subcellular location">
    <subcellularLocation>
        <location evidence="1">Membrane</location>
        <topology evidence="1">Multi-pass membrane protein</topology>
    </subcellularLocation>
</comment>
<evidence type="ECO:0000256" key="3">
    <source>
        <dbReference type="ARBA" id="ARBA00022989"/>
    </source>
</evidence>
<evidence type="ECO:0000313" key="8">
    <source>
        <dbReference type="EMBL" id="VHO04919.1"/>
    </source>
</evidence>
<gene>
    <name evidence="8" type="ORF">BAL341_2192</name>
</gene>
<name>A0A486XRK7_9GAMM</name>
<dbReference type="InterPro" id="IPR045979">
    <property type="entry name" value="DUF5935"/>
</dbReference>
<dbReference type="Pfam" id="PF19358">
    <property type="entry name" value="DUF5935"/>
    <property type="match status" value="1"/>
</dbReference>
<dbReference type="Pfam" id="PF04932">
    <property type="entry name" value="Wzy_C"/>
    <property type="match status" value="1"/>
</dbReference>
<evidence type="ECO:0000259" key="6">
    <source>
        <dbReference type="Pfam" id="PF04932"/>
    </source>
</evidence>
<dbReference type="PANTHER" id="PTHR37422:SF13">
    <property type="entry name" value="LIPOPOLYSACCHARIDE BIOSYNTHESIS PROTEIN PA4999-RELATED"/>
    <property type="match status" value="1"/>
</dbReference>
<dbReference type="InterPro" id="IPR051533">
    <property type="entry name" value="WaaL-like"/>
</dbReference>
<feature type="transmembrane region" description="Helical" evidence="5">
    <location>
        <begin position="200"/>
        <end position="228"/>
    </location>
</feature>
<dbReference type="PANTHER" id="PTHR37422">
    <property type="entry name" value="TEICHURONIC ACID BIOSYNTHESIS PROTEIN TUAE"/>
    <property type="match status" value="1"/>
</dbReference>
<reference evidence="8" key="1">
    <citation type="submission" date="2019-04" db="EMBL/GenBank/DDBJ databases">
        <authorList>
            <person name="Brambilla D."/>
        </authorList>
    </citation>
    <scope>NUCLEOTIDE SEQUENCE</scope>
    <source>
        <strain evidence="8">BAL1</strain>
    </source>
</reference>
<evidence type="ECO:0000256" key="4">
    <source>
        <dbReference type="ARBA" id="ARBA00023136"/>
    </source>
</evidence>
<feature type="domain" description="O-antigen ligase-related" evidence="6">
    <location>
        <begin position="201"/>
        <end position="352"/>
    </location>
</feature>
<dbReference type="InterPro" id="IPR017528">
    <property type="entry name" value="CHP03097O-antigen_lig-rel"/>
</dbReference>
<feature type="transmembrane region" description="Helical" evidence="5">
    <location>
        <begin position="6"/>
        <end position="35"/>
    </location>
</feature>
<accession>A0A486XRK7</accession>
<feature type="transmembrane region" description="Helical" evidence="5">
    <location>
        <begin position="47"/>
        <end position="64"/>
    </location>
</feature>
<sequence>MRDLLLVGFLFIAVFYCFKRPFIGIAAWAWIALMAPANWAFGFSNDFRLNLTIVLVTFLSYLFVQKDKMLSFNGLSFWVLLFAVWTLISSFDAVNKTYAIGYWNQFIKVLLLYFFITLVLTKKLHIDTLIWAIVLAVCSYAAMEAVKVVLSAGGHQVTGRSGALLDRNDFAVAVNMCLPLILYLIYVSKHYYLKLGLWGLFFGNIVAIVGTGSRGGFIGLSILAIAFWWKSKRKLLWLVLAIIVLPTAYQYTPEEWRERQSTIQTASTEDASFIGRLWAWKISVMLARDNPLTGGGFKAITDPLVWHGYAPYTPFFGPIETREIPLDDKPKAAHNIYLQVLGDHGYVGLFIFGMILLAMLRLNYRNRQLALKQNQQWCVQLSNALTLSLIGYGVTGNNVSLAYFDLLYAIAGIIAVISLRQLYLPGTAAAAMPTAATTAKTVAHSDSLVMKR</sequence>
<feature type="transmembrane region" description="Helical" evidence="5">
    <location>
        <begin position="345"/>
        <end position="364"/>
    </location>
</feature>
<feature type="domain" description="DUF5935" evidence="7">
    <location>
        <begin position="1"/>
        <end position="184"/>
    </location>
</feature>
<feature type="transmembrane region" description="Helical" evidence="5">
    <location>
        <begin position="235"/>
        <end position="252"/>
    </location>
</feature>